<keyword evidence="5" id="KW-0862">Zinc</keyword>
<dbReference type="GO" id="GO:0005634">
    <property type="term" value="C:nucleus"/>
    <property type="evidence" value="ECO:0007669"/>
    <property type="project" value="UniProtKB-SubCell"/>
</dbReference>
<evidence type="ECO:0000256" key="1">
    <source>
        <dbReference type="ARBA" id="ARBA00004123"/>
    </source>
</evidence>
<dbReference type="EMBL" id="JANBOI010000003">
    <property type="protein sequence ID" value="KAJ1736112.1"/>
    <property type="molecule type" value="Genomic_DNA"/>
</dbReference>
<dbReference type="GO" id="GO:0000978">
    <property type="term" value="F:RNA polymerase II cis-regulatory region sequence-specific DNA binding"/>
    <property type="evidence" value="ECO:0007669"/>
    <property type="project" value="TreeGrafter"/>
</dbReference>
<keyword evidence="6" id="KW-0539">Nucleus</keyword>
<comment type="subcellular location">
    <subcellularLocation>
        <location evidence="1">Nucleus</location>
    </subcellularLocation>
</comment>
<gene>
    <name evidence="10" type="ORF">LPJ61_000162</name>
</gene>
<proteinExistence type="predicted"/>
<comment type="caution">
    <text evidence="10">The sequence shown here is derived from an EMBL/GenBank/DDBJ whole genome shotgun (WGS) entry which is preliminary data.</text>
</comment>
<evidence type="ECO:0000256" key="5">
    <source>
        <dbReference type="ARBA" id="ARBA00022833"/>
    </source>
</evidence>
<dbReference type="FunFam" id="3.30.160.60:FF:000086">
    <property type="entry name" value="transcription factor E4F1 isoform X1"/>
    <property type="match status" value="1"/>
</dbReference>
<dbReference type="SUPFAM" id="SSF57667">
    <property type="entry name" value="beta-beta-alpha zinc fingers"/>
    <property type="match status" value="2"/>
</dbReference>
<feature type="compositionally biased region" description="Acidic residues" evidence="8">
    <location>
        <begin position="394"/>
        <end position="403"/>
    </location>
</feature>
<keyword evidence="3" id="KW-0677">Repeat</keyword>
<protein>
    <recommendedName>
        <fullName evidence="9">C2H2-type domain-containing protein</fullName>
    </recommendedName>
</protein>
<feature type="domain" description="C2H2-type" evidence="9">
    <location>
        <begin position="476"/>
        <end position="503"/>
    </location>
</feature>
<dbReference type="GO" id="GO:0008270">
    <property type="term" value="F:zinc ion binding"/>
    <property type="evidence" value="ECO:0007669"/>
    <property type="project" value="UniProtKB-KW"/>
</dbReference>
<feature type="region of interest" description="Disordered" evidence="8">
    <location>
        <begin position="1"/>
        <end position="23"/>
    </location>
</feature>
<evidence type="ECO:0000256" key="6">
    <source>
        <dbReference type="ARBA" id="ARBA00023242"/>
    </source>
</evidence>
<dbReference type="SMART" id="SM00355">
    <property type="entry name" value="ZnF_C2H2"/>
    <property type="match status" value="3"/>
</dbReference>
<evidence type="ECO:0000256" key="2">
    <source>
        <dbReference type="ARBA" id="ARBA00022723"/>
    </source>
</evidence>
<evidence type="ECO:0000313" key="10">
    <source>
        <dbReference type="EMBL" id="KAJ1736112.1"/>
    </source>
</evidence>
<dbReference type="PROSITE" id="PS50157">
    <property type="entry name" value="ZINC_FINGER_C2H2_2"/>
    <property type="match status" value="3"/>
</dbReference>
<dbReference type="InterPro" id="IPR050527">
    <property type="entry name" value="Snail/Krueppel_Znf"/>
</dbReference>
<evidence type="ECO:0000259" key="9">
    <source>
        <dbReference type="PROSITE" id="PS50157"/>
    </source>
</evidence>
<evidence type="ECO:0000256" key="7">
    <source>
        <dbReference type="PROSITE-ProRule" id="PRU00042"/>
    </source>
</evidence>
<keyword evidence="11" id="KW-1185">Reference proteome</keyword>
<dbReference type="OrthoDB" id="8922241at2759"/>
<sequence>MAAHAASPYHSADSDADTLTPSPTLATLPSLLAAASSSLNTTTATNNNNSTSQTALTAPTPVTAASTTTAKDKLPATTGDLLLDSFITDEYYSPDQQLLLDAIHYQQQQQPQQQQPPPLLAINTTRSLPNLAEYQTPAQMSASHSFSASLSGASVPCTPAMSFGGFGVPATAPLRPLLYREPSALDSALLSAYDPLLNTPAGPADSALLQAHHYGHIAEPLFAPLDEIRSRESTLTDDLIVHLASTDPEFRQSLVHALVNHINPVLAYEPVGPMAMPSPALSPESLLAQARSIASTSAASPGFDAAHLPWSASIESEAPFVDSLLALLGPIHTTPATSSASPAVLELFSPAMAMADVFQTPRLPAIAEEECTDSGDAPLPAPSSPCGVKRPRDDDDDEEEANGEDGLPKSATGKQFYCDICNRGFSRQYNMRTHRLTHDPRSVASRPHKCPQCPRSFTRKHDLERHQVLHDDTDSFKCNVCGRGFARLDVLERHANALHRDSA</sequence>
<feature type="domain" description="C2H2-type" evidence="9">
    <location>
        <begin position="448"/>
        <end position="475"/>
    </location>
</feature>
<dbReference type="AlphaFoldDB" id="A0A9W7YC71"/>
<dbReference type="PANTHER" id="PTHR24388">
    <property type="entry name" value="ZINC FINGER PROTEIN"/>
    <property type="match status" value="1"/>
</dbReference>
<accession>A0A9W7YC71</accession>
<dbReference type="PROSITE" id="PS00028">
    <property type="entry name" value="ZINC_FINGER_C2H2_1"/>
    <property type="match status" value="3"/>
</dbReference>
<dbReference type="Pfam" id="PF13912">
    <property type="entry name" value="zf-C2H2_6"/>
    <property type="match status" value="2"/>
</dbReference>
<keyword evidence="4 7" id="KW-0863">Zinc-finger</keyword>
<dbReference type="InterPro" id="IPR036236">
    <property type="entry name" value="Znf_C2H2_sf"/>
</dbReference>
<evidence type="ECO:0000256" key="4">
    <source>
        <dbReference type="ARBA" id="ARBA00022771"/>
    </source>
</evidence>
<dbReference type="GO" id="GO:0000981">
    <property type="term" value="F:DNA-binding transcription factor activity, RNA polymerase II-specific"/>
    <property type="evidence" value="ECO:0007669"/>
    <property type="project" value="TreeGrafter"/>
</dbReference>
<evidence type="ECO:0000256" key="8">
    <source>
        <dbReference type="SAM" id="MobiDB-lite"/>
    </source>
</evidence>
<reference evidence="10" key="1">
    <citation type="submission" date="2022-07" db="EMBL/GenBank/DDBJ databases">
        <title>Phylogenomic reconstructions and comparative analyses of Kickxellomycotina fungi.</title>
        <authorList>
            <person name="Reynolds N.K."/>
            <person name="Stajich J.E."/>
            <person name="Barry K."/>
            <person name="Grigoriev I.V."/>
            <person name="Crous P."/>
            <person name="Smith M.E."/>
        </authorList>
    </citation>
    <scope>NUCLEOTIDE SEQUENCE</scope>
    <source>
        <strain evidence="10">BCRC 34381</strain>
    </source>
</reference>
<dbReference type="PANTHER" id="PTHR24388:SF54">
    <property type="entry name" value="PROTEIN ESCARGOT"/>
    <property type="match status" value="1"/>
</dbReference>
<dbReference type="InterPro" id="IPR013087">
    <property type="entry name" value="Znf_C2H2_type"/>
</dbReference>
<dbReference type="Gene3D" id="3.30.160.60">
    <property type="entry name" value="Classic Zinc Finger"/>
    <property type="match status" value="2"/>
</dbReference>
<feature type="domain" description="C2H2-type" evidence="9">
    <location>
        <begin position="416"/>
        <end position="438"/>
    </location>
</feature>
<feature type="compositionally biased region" description="Low complexity" evidence="8">
    <location>
        <begin position="42"/>
        <end position="69"/>
    </location>
</feature>
<organism evidence="10 11">
    <name type="scientific">Coemansia biformis</name>
    <dbReference type="NCBI Taxonomy" id="1286918"/>
    <lineage>
        <taxon>Eukaryota</taxon>
        <taxon>Fungi</taxon>
        <taxon>Fungi incertae sedis</taxon>
        <taxon>Zoopagomycota</taxon>
        <taxon>Kickxellomycotina</taxon>
        <taxon>Kickxellomycetes</taxon>
        <taxon>Kickxellales</taxon>
        <taxon>Kickxellaceae</taxon>
        <taxon>Coemansia</taxon>
    </lineage>
</organism>
<evidence type="ECO:0000313" key="11">
    <source>
        <dbReference type="Proteomes" id="UP001143981"/>
    </source>
</evidence>
<feature type="region of interest" description="Disordered" evidence="8">
    <location>
        <begin position="42"/>
        <end position="71"/>
    </location>
</feature>
<name>A0A9W7YC71_9FUNG</name>
<dbReference type="Proteomes" id="UP001143981">
    <property type="component" value="Unassembled WGS sequence"/>
</dbReference>
<evidence type="ECO:0000256" key="3">
    <source>
        <dbReference type="ARBA" id="ARBA00022737"/>
    </source>
</evidence>
<keyword evidence="2" id="KW-0479">Metal-binding</keyword>
<dbReference type="Pfam" id="PF00096">
    <property type="entry name" value="zf-C2H2"/>
    <property type="match status" value="1"/>
</dbReference>
<feature type="region of interest" description="Disordered" evidence="8">
    <location>
        <begin position="370"/>
        <end position="410"/>
    </location>
</feature>